<sequence length="44" mass="4052">TTGAGNANTSVYGGGGGGANNEGTTAAAGGAGRQGIVIVRYRIG</sequence>
<accession>A0A6J5NBB3</accession>
<proteinExistence type="predicted"/>
<organism evidence="2">
    <name type="scientific">uncultured Caudovirales phage</name>
    <dbReference type="NCBI Taxonomy" id="2100421"/>
    <lineage>
        <taxon>Viruses</taxon>
        <taxon>Duplodnaviria</taxon>
        <taxon>Heunggongvirae</taxon>
        <taxon>Uroviricota</taxon>
        <taxon>Caudoviricetes</taxon>
        <taxon>Peduoviridae</taxon>
        <taxon>Maltschvirus</taxon>
        <taxon>Maltschvirus maltsch</taxon>
    </lineage>
</organism>
<feature type="non-terminal residue" evidence="2">
    <location>
        <position position="1"/>
    </location>
</feature>
<protein>
    <submittedName>
        <fullName evidence="2">Uncharacterized protein</fullName>
    </submittedName>
</protein>
<feature type="compositionally biased region" description="Low complexity" evidence="1">
    <location>
        <begin position="1"/>
        <end position="11"/>
    </location>
</feature>
<dbReference type="EMBL" id="LR796622">
    <property type="protein sequence ID" value="CAB4154425.1"/>
    <property type="molecule type" value="Genomic_DNA"/>
</dbReference>
<evidence type="ECO:0000313" key="2">
    <source>
        <dbReference type="EMBL" id="CAB4154425.1"/>
    </source>
</evidence>
<reference evidence="2" key="1">
    <citation type="submission" date="2020-04" db="EMBL/GenBank/DDBJ databases">
        <authorList>
            <person name="Chiriac C."/>
            <person name="Salcher M."/>
            <person name="Ghai R."/>
            <person name="Kavagutti S V."/>
        </authorList>
    </citation>
    <scope>NUCLEOTIDE SEQUENCE</scope>
</reference>
<gene>
    <name evidence="2" type="ORF">UFOVP645_1</name>
</gene>
<name>A0A6J5NBB3_9CAUD</name>
<evidence type="ECO:0000256" key="1">
    <source>
        <dbReference type="SAM" id="MobiDB-lite"/>
    </source>
</evidence>
<feature type="region of interest" description="Disordered" evidence="1">
    <location>
        <begin position="1"/>
        <end position="30"/>
    </location>
</feature>